<keyword evidence="3" id="KW-1185">Reference proteome</keyword>
<feature type="region of interest" description="Disordered" evidence="1">
    <location>
        <begin position="115"/>
        <end position="134"/>
    </location>
</feature>
<protein>
    <submittedName>
        <fullName evidence="2">Uncharacterized protein</fullName>
    </submittedName>
</protein>
<reference evidence="2" key="1">
    <citation type="submission" date="2023-06" db="EMBL/GenBank/DDBJ databases">
        <title>Genome-scale phylogeny and comparative genomics of the fungal order Sordariales.</title>
        <authorList>
            <consortium name="Lawrence Berkeley National Laboratory"/>
            <person name="Hensen N."/>
            <person name="Bonometti L."/>
            <person name="Westerberg I."/>
            <person name="Brannstrom I.O."/>
            <person name="Guillou S."/>
            <person name="Cros-Aarteil S."/>
            <person name="Calhoun S."/>
            <person name="Haridas S."/>
            <person name="Kuo A."/>
            <person name="Mondo S."/>
            <person name="Pangilinan J."/>
            <person name="Riley R."/>
            <person name="LaButti K."/>
            <person name="Andreopoulos B."/>
            <person name="Lipzen A."/>
            <person name="Chen C."/>
            <person name="Yanf M."/>
            <person name="Daum C."/>
            <person name="Ng V."/>
            <person name="Clum A."/>
            <person name="Steindorff A."/>
            <person name="Ohm R."/>
            <person name="Martin F."/>
            <person name="Silar P."/>
            <person name="Natvig D."/>
            <person name="Lalanne C."/>
            <person name="Gautier V."/>
            <person name="Ament-velasquez S.L."/>
            <person name="Kruys A."/>
            <person name="Hutchinson M.I."/>
            <person name="Powell A.J."/>
            <person name="Barry K."/>
            <person name="Miller A.N."/>
            <person name="Grigoriev I.V."/>
            <person name="Debuchy R."/>
            <person name="Gladieux P."/>
            <person name="Thoren M.H."/>
            <person name="Johannesson H."/>
        </authorList>
    </citation>
    <scope>NUCLEOTIDE SEQUENCE</scope>
    <source>
        <strain evidence="2">SMH3391-2</strain>
    </source>
</reference>
<feature type="compositionally biased region" description="Basic and acidic residues" evidence="1">
    <location>
        <begin position="116"/>
        <end position="125"/>
    </location>
</feature>
<feature type="region of interest" description="Disordered" evidence="1">
    <location>
        <begin position="295"/>
        <end position="497"/>
    </location>
</feature>
<sequence length="525" mass="57361">MSYIHLTQTLAESFSALADEVQSLIDRKTILEHKLRYAHEQFQYLADKYAPAVPEVSEALTKLQLPPDLRYPPATATSAVVPLPKRDQPGSTQHQIALVIREGRRAAQQLVANVEDLSKESESSSRETTASPDAQVTMTTMSTVLEQDFTVQGRKGLLACPFSPKTKTLEPRPPHNEPVDDSQYLAGTAVDPTPHQSSDPICTALLEEMGGSVPATAATGASKCPIRYLDKHSPQELAHYVETHKHEIPRSHEVCVRRYQKSEEQIRKLDAKYGNLVSMINDLSHLHQPMLPSAAAAAAAAEHPDDVDRGSHKRVQSWAQALTASNPDLQETEMPVDEDRESHFDRPLRDVRLGESPSRPWGIQVPLGAGPVEDEDLRRPESPSPAPVRMHSPLRAPRDDEPRTAGPGPGPGAVRKCPFDHTKLGLGSSFPKLEEATSNREGGGGEGGLATETERPFTPVKNRVPSPSAGLPRPTFVNPTEVPMPKSDKAAGHPPPQMVFNISGPVFIGYPMEQAIQFLQRSQGQ</sequence>
<dbReference type="EMBL" id="JAULSR010000005">
    <property type="protein sequence ID" value="KAK0618149.1"/>
    <property type="molecule type" value="Genomic_DNA"/>
</dbReference>
<feature type="compositionally biased region" description="Basic and acidic residues" evidence="1">
    <location>
        <begin position="340"/>
        <end position="353"/>
    </location>
</feature>
<feature type="compositionally biased region" description="Polar residues" evidence="1">
    <location>
        <begin position="317"/>
        <end position="329"/>
    </location>
</feature>
<organism evidence="2 3">
    <name type="scientific">Bombardia bombarda</name>
    <dbReference type="NCBI Taxonomy" id="252184"/>
    <lineage>
        <taxon>Eukaryota</taxon>
        <taxon>Fungi</taxon>
        <taxon>Dikarya</taxon>
        <taxon>Ascomycota</taxon>
        <taxon>Pezizomycotina</taxon>
        <taxon>Sordariomycetes</taxon>
        <taxon>Sordariomycetidae</taxon>
        <taxon>Sordariales</taxon>
        <taxon>Lasiosphaeriaceae</taxon>
        <taxon>Bombardia</taxon>
    </lineage>
</organism>
<name>A0AA39WMJ4_9PEZI</name>
<dbReference type="AlphaFoldDB" id="A0AA39WMJ4"/>
<dbReference type="Proteomes" id="UP001174934">
    <property type="component" value="Unassembled WGS sequence"/>
</dbReference>
<evidence type="ECO:0000256" key="1">
    <source>
        <dbReference type="SAM" id="MobiDB-lite"/>
    </source>
</evidence>
<evidence type="ECO:0000313" key="2">
    <source>
        <dbReference type="EMBL" id="KAK0618149.1"/>
    </source>
</evidence>
<feature type="compositionally biased region" description="Acidic residues" evidence="1">
    <location>
        <begin position="330"/>
        <end position="339"/>
    </location>
</feature>
<comment type="caution">
    <text evidence="2">The sequence shown here is derived from an EMBL/GenBank/DDBJ whole genome shotgun (WGS) entry which is preliminary data.</text>
</comment>
<proteinExistence type="predicted"/>
<evidence type="ECO:0000313" key="3">
    <source>
        <dbReference type="Proteomes" id="UP001174934"/>
    </source>
</evidence>
<gene>
    <name evidence="2" type="ORF">B0T17DRAFT_537054</name>
</gene>
<accession>A0AA39WMJ4</accession>